<feature type="domain" description="MRH" evidence="9">
    <location>
        <begin position="665"/>
        <end position="807"/>
    </location>
</feature>
<dbReference type="InterPro" id="IPR009011">
    <property type="entry name" value="Man6P_isomerase_rcpt-bd_dom_sf"/>
</dbReference>
<evidence type="ECO:0000259" key="9">
    <source>
        <dbReference type="PROSITE" id="PS51914"/>
    </source>
</evidence>
<dbReference type="OrthoDB" id="5949540at2759"/>
<feature type="domain" description="MRH" evidence="9">
    <location>
        <begin position="204"/>
        <end position="352"/>
    </location>
</feature>
<dbReference type="GO" id="GO:0005886">
    <property type="term" value="C:plasma membrane"/>
    <property type="evidence" value="ECO:0007669"/>
    <property type="project" value="TreeGrafter"/>
</dbReference>
<dbReference type="SUPFAM" id="SSF50911">
    <property type="entry name" value="Mannose 6-phosphate receptor domain"/>
    <property type="match status" value="11"/>
</dbReference>
<keyword evidence="3" id="KW-0812">Transmembrane</keyword>
<reference evidence="11" key="1">
    <citation type="journal article" date="2017" name="bioRxiv">
        <title>Comparative analysis of the genomes of Stylophora pistillata and Acropora digitifera provides evidence for extensive differences between species of corals.</title>
        <authorList>
            <person name="Voolstra C.R."/>
            <person name="Li Y."/>
            <person name="Liew Y.J."/>
            <person name="Baumgarten S."/>
            <person name="Zoccola D."/>
            <person name="Flot J.-F."/>
            <person name="Tambutte S."/>
            <person name="Allemand D."/>
            <person name="Aranda M."/>
        </authorList>
    </citation>
    <scope>NUCLEOTIDE SEQUENCE [LARGE SCALE GENOMIC DNA]</scope>
</reference>
<accession>A0A2B4SYD5</accession>
<dbReference type="GO" id="GO:0005537">
    <property type="term" value="F:D-mannose binding"/>
    <property type="evidence" value="ECO:0007669"/>
    <property type="project" value="InterPro"/>
</dbReference>
<feature type="domain" description="Helicase ATP-binding" evidence="8">
    <location>
        <begin position="1300"/>
        <end position="1471"/>
    </location>
</feature>
<feature type="domain" description="MRH" evidence="9">
    <location>
        <begin position="50"/>
        <end position="197"/>
    </location>
</feature>
<evidence type="ECO:0000259" key="8">
    <source>
        <dbReference type="PROSITE" id="PS51192"/>
    </source>
</evidence>
<evidence type="ECO:0000256" key="4">
    <source>
        <dbReference type="ARBA" id="ARBA00022729"/>
    </source>
</evidence>
<keyword evidence="11" id="KW-1185">Reference proteome</keyword>
<dbReference type="Pfam" id="PF00878">
    <property type="entry name" value="CIMR"/>
    <property type="match status" value="11"/>
</dbReference>
<dbReference type="InterPro" id="IPR014001">
    <property type="entry name" value="Helicase_ATP-bd"/>
</dbReference>
<sequence>MSDSERQTEVLYFKLGSPKFVDVFVGKEKCVAVFEFVTNEACTNKPGPEIPCSVYGSKNELIDLTPLIKTQGGHEVSSSDPTFAFYINVCRGITPQKDDKIGCKANSSMCRFNKNLLKADDVGSISYASNLRFHNGDVVLVYNTTVTVSGCPKHMNPVTTITFRCPGKNTGVRGPVLIGARYCAFEVLWETDYACPKHSVMETNSCVLSNEFVHFNLTKLTAAIRDDYRVYHNDTTKAGDTTQYIYYINVCHPLSFTCEDKLGSNSTVCQEVKDGSVRWSLGIISNQTLRYADGQLSLTYEHGSTCRNGLNRTTIIMFSCDPHAKIGTGPVFNSESYCFYYFDWKTRYACAPSRRTGTQCRVVSPLGVRYDLSELVRMENSTNWIAVDGESSSSNKKILMNVCGQVTGNPDAKQCDSSAAICMIDQSNGKVASLGRYIDPPTLNPDNSIKLVYLRGSECKKDNSGKSVFIRSTVTFVCQTGDLSSPPVLVTHSLDNCYYEFMWRTAAACSLGLNTGEDCRVEDKNAGYVFDLNPLANKTWHNKDFFNLTMKGSQYSYLLKVCGGSSRMDCGGTNVSACQIRRKDSKKFTLGLENKNLYYYDGMLNLTYQDGDKCHNGLPRTTHITFLCNQSAKDDGIGIPEFEKENHCTYNFRWFTKYACPPKIVECVARTDVAQYDLTSLVKTSDNWEATYKNKDNDKDKGKFYINVCRSLNLVPGCSVTAAVCLKKSNGKAINLGSVSNPPTEGVNNVVITYTDGEKCQGDKKYQTTITFLCKKGEESSSPEFIETADNGCTYKFNWITAAGCPIENVNGDNCIVHDPKSDTIFNLLPLRKKSNVAMYGGNVTENNDQATFQLNICGPLPDKACGDRGNISACLIRKNGQKIALGKKSMQLLYKGEIVTLIYRGGDNFETGEQREVHIKFYCNSKKPFGKPTFAEREEKSNKYIFEFQTSLVCSAKAVQCLVSDSGSGVEYDLSPMGLTKENWQAVDTRLQNKHLHYFINVCRAVNPIGEVLKCPGGAIGACQIDHSQDKGFNLGYVQSNPQITGKGELTLQYSGGTSCHKNQFSRSIRIVFSCSKLMGSPIFLAESPECEYLFSWETPSACPLTREVGHDCKVEDKQYGYMFNLSVLYSKSKDYNVNVKGGAPGERIILNVCNKLVGGPKGCIGEEVGACIIGARNTPVVLNKTLTYYNGQIQTTYGTKPAINITFECNQDTSGLDTGPTCEKKSNTYDCLWQTPFACRPMISVQCSFRDDDQDADNQYDYSSLSKSDGNWEAKVPPPNMDRVSFFINVCRTVLLKDAAKGCPPSSGVCMHKGFGKSLIYQALPLVCDHINNLAGHIVVIVSPLVSLMEDQVNYLQSIGVSAVNINSQAEIDHPSIEYGKYSLVFGSPEAWLKNDRWRSMRGNDVYRARLCAVAIDEAHVIRQWGKYYNLGTIRHGPRKRENNIYLDYEDGEPCGVRNKNYTTHILMTCGEREGGVPMYIGYNTQTCEYDFLWTTSEACPLNDEKEVTFDNCTAINPHTNAWFDLNRLRNQSGDYDVVDKRGYSYKLNVCGPLVNLSKGCEKNSGVCQEGKQQMHSAGISNKRLHFDDGILYLNLSGGEPCHHVEKNRETIIQFVCSPTRDSRDMGKPVFISENDCTYFFVWHTPLVCERQYECAALQNGKDGSTVKYSLSRLMRTDANWEVISEGSTKGKDVASYYVNLCRPLLPMPGKNCPAGVWACKVWKNQEGTQYQVLGKAVGPPEEVKEGHVKLVYNSTTECANKYSKYMELHFLFVCSYGELGHPVLESVENDCIIHISWATAAACPDTQAVDLKNCRVFDNGTGQFYSLKPLMDSHGFNHFTVV</sequence>
<dbReference type="GO" id="GO:0007041">
    <property type="term" value="P:lysosomal transport"/>
    <property type="evidence" value="ECO:0007669"/>
    <property type="project" value="InterPro"/>
</dbReference>
<dbReference type="SUPFAM" id="SSF52540">
    <property type="entry name" value="P-loop containing nucleoside triphosphate hydrolases"/>
    <property type="match status" value="1"/>
</dbReference>
<evidence type="ECO:0000313" key="11">
    <source>
        <dbReference type="Proteomes" id="UP000225706"/>
    </source>
</evidence>
<keyword evidence="4" id="KW-0732">Signal</keyword>
<dbReference type="Gene3D" id="2.70.130.10">
    <property type="entry name" value="Mannose-6-phosphate receptor binding domain"/>
    <property type="match status" value="10"/>
</dbReference>
<name>A0A2B4SYD5_STYPI</name>
<dbReference type="EMBL" id="LSMT01000006">
    <property type="protein sequence ID" value="PFX34189.1"/>
    <property type="molecule type" value="Genomic_DNA"/>
</dbReference>
<dbReference type="GO" id="GO:0038023">
    <property type="term" value="F:signaling receptor activity"/>
    <property type="evidence" value="ECO:0007669"/>
    <property type="project" value="InterPro"/>
</dbReference>
<gene>
    <name evidence="10" type="primary">Igf2r</name>
    <name evidence="10" type="ORF">AWC38_SpisGene954</name>
</gene>
<feature type="domain" description="MRH" evidence="9">
    <location>
        <begin position="358"/>
        <end position="511"/>
    </location>
</feature>
<evidence type="ECO:0000256" key="1">
    <source>
        <dbReference type="ARBA" id="ARBA00004308"/>
    </source>
</evidence>
<feature type="domain" description="MRH" evidence="9">
    <location>
        <begin position="1664"/>
        <end position="1808"/>
    </location>
</feature>
<keyword evidence="2" id="KW-0813">Transport</keyword>
<feature type="domain" description="MRH" evidence="9">
    <location>
        <begin position="517"/>
        <end position="662"/>
    </location>
</feature>
<keyword evidence="6" id="KW-0472">Membrane</keyword>
<dbReference type="InterPro" id="IPR044865">
    <property type="entry name" value="MRH_dom"/>
</dbReference>
<evidence type="ECO:0000313" key="10">
    <source>
        <dbReference type="EMBL" id="PFX34189.1"/>
    </source>
</evidence>
<dbReference type="GO" id="GO:0005520">
    <property type="term" value="F:insulin-like growth factor binding"/>
    <property type="evidence" value="ECO:0007669"/>
    <property type="project" value="TreeGrafter"/>
</dbReference>
<evidence type="ECO:0000256" key="7">
    <source>
        <dbReference type="ARBA" id="ARBA00023157"/>
    </source>
</evidence>
<dbReference type="STRING" id="50429.A0A2B4SYD5"/>
<dbReference type="Gene3D" id="3.40.50.300">
    <property type="entry name" value="P-loop containing nucleotide triphosphate hydrolases"/>
    <property type="match status" value="1"/>
</dbReference>
<evidence type="ECO:0000256" key="5">
    <source>
        <dbReference type="ARBA" id="ARBA00022989"/>
    </source>
</evidence>
<dbReference type="PANTHER" id="PTHR15071">
    <property type="entry name" value="MANNOSE-6-PHOSPHATE RECEPTOR FAMILY MEMBER"/>
    <property type="match status" value="1"/>
</dbReference>
<dbReference type="PROSITE" id="PS51192">
    <property type="entry name" value="HELICASE_ATP_BIND_1"/>
    <property type="match status" value="1"/>
</dbReference>
<comment type="subcellular location">
    <subcellularLocation>
        <location evidence="1">Endomembrane system</location>
    </subcellularLocation>
</comment>
<dbReference type="InterPro" id="IPR027417">
    <property type="entry name" value="P-loop_NTPase"/>
</dbReference>
<keyword evidence="7" id="KW-1015">Disulfide bond</keyword>
<dbReference type="PANTHER" id="PTHR15071:SF17">
    <property type="entry name" value="CATION-INDEPENDENT MANNOSE-6-PHOSPHATE RECEPTOR"/>
    <property type="match status" value="1"/>
</dbReference>
<dbReference type="PROSITE" id="PS51914">
    <property type="entry name" value="MRH"/>
    <property type="match status" value="11"/>
</dbReference>
<feature type="domain" description="MRH" evidence="9">
    <location>
        <begin position="1112"/>
        <end position="1243"/>
    </location>
</feature>
<evidence type="ECO:0000256" key="6">
    <source>
        <dbReference type="ARBA" id="ARBA00023136"/>
    </source>
</evidence>
<feature type="domain" description="MRH" evidence="9">
    <location>
        <begin position="1513"/>
        <end position="1653"/>
    </location>
</feature>
<keyword evidence="10" id="KW-0675">Receptor</keyword>
<protein>
    <submittedName>
        <fullName evidence="10">Cation-independent mannose-6-phosphate receptor</fullName>
    </submittedName>
</protein>
<feature type="domain" description="MRH" evidence="9">
    <location>
        <begin position="813"/>
        <end position="957"/>
    </location>
</feature>
<dbReference type="SMART" id="SM01404">
    <property type="entry name" value="CIMR"/>
    <property type="match status" value="11"/>
</dbReference>
<evidence type="ECO:0000256" key="2">
    <source>
        <dbReference type="ARBA" id="ARBA00022448"/>
    </source>
</evidence>
<dbReference type="GO" id="GO:0005770">
    <property type="term" value="C:late endosome"/>
    <property type="evidence" value="ECO:0007669"/>
    <property type="project" value="TreeGrafter"/>
</dbReference>
<feature type="domain" description="MRH" evidence="9">
    <location>
        <begin position="1247"/>
        <end position="1504"/>
    </location>
</feature>
<keyword evidence="5" id="KW-1133">Transmembrane helix</keyword>
<comment type="caution">
    <text evidence="10">The sequence shown here is derived from an EMBL/GenBank/DDBJ whole genome shotgun (WGS) entry which is preliminary data.</text>
</comment>
<dbReference type="Proteomes" id="UP000225706">
    <property type="component" value="Unassembled WGS sequence"/>
</dbReference>
<feature type="domain" description="MRH" evidence="9">
    <location>
        <begin position="960"/>
        <end position="1106"/>
    </location>
</feature>
<dbReference type="GO" id="GO:0005524">
    <property type="term" value="F:ATP binding"/>
    <property type="evidence" value="ECO:0007669"/>
    <property type="project" value="InterPro"/>
</dbReference>
<dbReference type="GO" id="GO:0005802">
    <property type="term" value="C:trans-Golgi network"/>
    <property type="evidence" value="ECO:0007669"/>
    <property type="project" value="TreeGrafter"/>
</dbReference>
<dbReference type="FunFam" id="2.70.130.10:FF:000016">
    <property type="entry name" value="Insulin-like growth factor 2 receptor"/>
    <property type="match status" value="2"/>
</dbReference>
<evidence type="ECO:0000256" key="3">
    <source>
        <dbReference type="ARBA" id="ARBA00022692"/>
    </source>
</evidence>
<dbReference type="InterPro" id="IPR000479">
    <property type="entry name" value="CIMR_rpt"/>
</dbReference>
<proteinExistence type="predicted"/>
<dbReference type="FunFam" id="2.70.130.10:FF:000005">
    <property type="entry name" value="Insulin-like growth factor 2 receptor"/>
    <property type="match status" value="1"/>
</dbReference>
<dbReference type="GO" id="GO:0003676">
    <property type="term" value="F:nucleic acid binding"/>
    <property type="evidence" value="ECO:0007669"/>
    <property type="project" value="InterPro"/>
</dbReference>
<organism evidence="10 11">
    <name type="scientific">Stylophora pistillata</name>
    <name type="common">Smooth cauliflower coral</name>
    <dbReference type="NCBI Taxonomy" id="50429"/>
    <lineage>
        <taxon>Eukaryota</taxon>
        <taxon>Metazoa</taxon>
        <taxon>Cnidaria</taxon>
        <taxon>Anthozoa</taxon>
        <taxon>Hexacorallia</taxon>
        <taxon>Scleractinia</taxon>
        <taxon>Astrocoeniina</taxon>
        <taxon>Pocilloporidae</taxon>
        <taxon>Stylophora</taxon>
    </lineage>
</organism>